<feature type="compositionally biased region" description="Basic and acidic residues" evidence="1">
    <location>
        <begin position="1"/>
        <end position="10"/>
    </location>
</feature>
<evidence type="ECO:0000256" key="1">
    <source>
        <dbReference type="SAM" id="MobiDB-lite"/>
    </source>
</evidence>
<name>A0A917F7X3_9MICO</name>
<feature type="region of interest" description="Disordered" evidence="1">
    <location>
        <begin position="81"/>
        <end position="131"/>
    </location>
</feature>
<keyword evidence="3" id="KW-1185">Reference proteome</keyword>
<comment type="caution">
    <text evidence="2">The sequence shown here is derived from an EMBL/GenBank/DDBJ whole genome shotgun (WGS) entry which is preliminary data.</text>
</comment>
<reference evidence="2" key="2">
    <citation type="submission" date="2020-09" db="EMBL/GenBank/DDBJ databases">
        <authorList>
            <person name="Sun Q."/>
            <person name="Zhou Y."/>
        </authorList>
    </citation>
    <scope>NUCLEOTIDE SEQUENCE</scope>
    <source>
        <strain evidence="2">CGMCC 1.12160</strain>
    </source>
</reference>
<feature type="region of interest" description="Disordered" evidence="1">
    <location>
        <begin position="1"/>
        <end position="20"/>
    </location>
</feature>
<organism evidence="2 3">
    <name type="scientific">Ornithinimicrobium tianjinense</name>
    <dbReference type="NCBI Taxonomy" id="1195761"/>
    <lineage>
        <taxon>Bacteria</taxon>
        <taxon>Bacillati</taxon>
        <taxon>Actinomycetota</taxon>
        <taxon>Actinomycetes</taxon>
        <taxon>Micrococcales</taxon>
        <taxon>Ornithinimicrobiaceae</taxon>
        <taxon>Ornithinimicrobium</taxon>
    </lineage>
</organism>
<dbReference type="Proteomes" id="UP000605670">
    <property type="component" value="Unassembled WGS sequence"/>
</dbReference>
<dbReference type="AlphaFoldDB" id="A0A917F7X3"/>
<accession>A0A917F7X3</accession>
<dbReference type="RefSeq" id="WP_188431373.1">
    <property type="nucleotide sequence ID" value="NZ_BAABKH010000014.1"/>
</dbReference>
<evidence type="ECO:0000313" key="3">
    <source>
        <dbReference type="Proteomes" id="UP000605670"/>
    </source>
</evidence>
<gene>
    <name evidence="2" type="ORF">GCM10011366_25610</name>
</gene>
<sequence length="305" mass="32436">MSWHDEHEGSRGPTIDDDLRAALDGSSTDFDYDALIAGTKVRAARLRRRQTVARAVTAAVLAPTLAGAGWLLSSTLGQPDASTEYAAQPTDDVSATTGAAPTTDDVTTTTAPARVDGPPHQDPEELPDAVLEPVNPDWPNRWEMPDVRPTGVAFLDALGAPQSFALYPRTVPLMHFTTGEDGRPEPHSAASYYFFASGNEVYQDTVEITLTAWDDSAAPIAALRGGALSGTVVEWPGRTDDDHLLVEERFGQGWTFAGAAVRQGDYIVGVTVLAETAEEARAAATEIAEKSAANLAYLDPENATD</sequence>
<feature type="compositionally biased region" description="Low complexity" evidence="1">
    <location>
        <begin position="95"/>
        <end position="113"/>
    </location>
</feature>
<evidence type="ECO:0000313" key="2">
    <source>
        <dbReference type="EMBL" id="GGF56633.1"/>
    </source>
</evidence>
<dbReference type="EMBL" id="BMEM01000004">
    <property type="protein sequence ID" value="GGF56633.1"/>
    <property type="molecule type" value="Genomic_DNA"/>
</dbReference>
<protein>
    <submittedName>
        <fullName evidence="2">Uncharacterized protein</fullName>
    </submittedName>
</protein>
<reference evidence="2" key="1">
    <citation type="journal article" date="2014" name="Int. J. Syst. Evol. Microbiol.">
        <title>Complete genome sequence of Corynebacterium casei LMG S-19264T (=DSM 44701T), isolated from a smear-ripened cheese.</title>
        <authorList>
            <consortium name="US DOE Joint Genome Institute (JGI-PGF)"/>
            <person name="Walter F."/>
            <person name="Albersmeier A."/>
            <person name="Kalinowski J."/>
            <person name="Ruckert C."/>
        </authorList>
    </citation>
    <scope>NUCLEOTIDE SEQUENCE</scope>
    <source>
        <strain evidence="2">CGMCC 1.12160</strain>
    </source>
</reference>
<proteinExistence type="predicted"/>